<gene>
    <name evidence="3" type="ORF">ACFQ2F_09440</name>
</gene>
<accession>A0ABW3JD22</accession>
<sequence length="403" mass="45142">MNMPQYGTAQPSEIETSMGPVTLDVRPDVESLKDIWLGLEEVAPYTPSQTYGYAQAWVRNVLAPDGREPVIAVGSVHGRPVFLWAFQTEQALGQPVLTWMGQGHANYNMGLNSPEAAERLQADDLKRLLQHIAERADVSAALLDAQPFDWNGAPNPFARLPQQPHPSGGYAVALGDFEKIYLARFGKQSRRKYSRRERKLEEEGGAVVFGWGDTDEEQRELLETFFEQRELQFAKMGVDDPFTPPIREFCRDLVTLPKGDPARLCMGYLKVGDVVTATFSGSICRDTLAVSMSSLAESDMMRYSPGLVLLRREIKWACDEGLSYYDIGVGGARHKERWSDVFRPLFDSYIAFKPQGLLVTMPLSGWSRAKRSIKNNDVLWPLVQKARRRLFGNQGDSGSGDDD</sequence>
<protein>
    <submittedName>
        <fullName evidence="3">GNAT family N-acetyltransferase</fullName>
    </submittedName>
</protein>
<feature type="compositionally biased region" description="Polar residues" evidence="1">
    <location>
        <begin position="1"/>
        <end position="15"/>
    </location>
</feature>
<evidence type="ECO:0000259" key="2">
    <source>
        <dbReference type="Pfam" id="PF13480"/>
    </source>
</evidence>
<dbReference type="InterPro" id="IPR038740">
    <property type="entry name" value="BioF2-like_GNAT_dom"/>
</dbReference>
<dbReference type="Pfam" id="PF13480">
    <property type="entry name" value="Acetyltransf_6"/>
    <property type="match status" value="1"/>
</dbReference>
<name>A0ABW3JD22_9HYPH</name>
<feature type="region of interest" description="Disordered" evidence="1">
    <location>
        <begin position="1"/>
        <end position="22"/>
    </location>
</feature>
<dbReference type="Gene3D" id="3.40.630.30">
    <property type="match status" value="1"/>
</dbReference>
<dbReference type="Proteomes" id="UP001597102">
    <property type="component" value="Unassembled WGS sequence"/>
</dbReference>
<organism evidence="3 4">
    <name type="scientific">Methyloligella solikamskensis</name>
    <dbReference type="NCBI Taxonomy" id="1177756"/>
    <lineage>
        <taxon>Bacteria</taxon>
        <taxon>Pseudomonadati</taxon>
        <taxon>Pseudomonadota</taxon>
        <taxon>Alphaproteobacteria</taxon>
        <taxon>Hyphomicrobiales</taxon>
        <taxon>Hyphomicrobiaceae</taxon>
        <taxon>Methyloligella</taxon>
    </lineage>
</organism>
<dbReference type="RefSeq" id="WP_379089060.1">
    <property type="nucleotide sequence ID" value="NZ_JBHTJO010000001.1"/>
</dbReference>
<evidence type="ECO:0000313" key="4">
    <source>
        <dbReference type="Proteomes" id="UP001597102"/>
    </source>
</evidence>
<proteinExistence type="predicted"/>
<comment type="caution">
    <text evidence="3">The sequence shown here is derived from an EMBL/GenBank/DDBJ whole genome shotgun (WGS) entry which is preliminary data.</text>
</comment>
<keyword evidence="4" id="KW-1185">Reference proteome</keyword>
<reference evidence="4" key="1">
    <citation type="journal article" date="2019" name="Int. J. Syst. Evol. Microbiol.">
        <title>The Global Catalogue of Microorganisms (GCM) 10K type strain sequencing project: providing services to taxonomists for standard genome sequencing and annotation.</title>
        <authorList>
            <consortium name="The Broad Institute Genomics Platform"/>
            <consortium name="The Broad Institute Genome Sequencing Center for Infectious Disease"/>
            <person name="Wu L."/>
            <person name="Ma J."/>
        </authorList>
    </citation>
    <scope>NUCLEOTIDE SEQUENCE [LARGE SCALE GENOMIC DNA]</scope>
    <source>
        <strain evidence="4">CCUG 61697</strain>
    </source>
</reference>
<dbReference type="InterPro" id="IPR016181">
    <property type="entry name" value="Acyl_CoA_acyltransferase"/>
</dbReference>
<evidence type="ECO:0000256" key="1">
    <source>
        <dbReference type="SAM" id="MobiDB-lite"/>
    </source>
</evidence>
<dbReference type="SUPFAM" id="SSF55729">
    <property type="entry name" value="Acyl-CoA N-acyltransferases (Nat)"/>
    <property type="match status" value="1"/>
</dbReference>
<evidence type="ECO:0000313" key="3">
    <source>
        <dbReference type="EMBL" id="MFD0987317.1"/>
    </source>
</evidence>
<feature type="domain" description="BioF2-like acetyltransferase" evidence="2">
    <location>
        <begin position="189"/>
        <end position="336"/>
    </location>
</feature>
<dbReference type="EMBL" id="JBHTJO010000001">
    <property type="protein sequence ID" value="MFD0987317.1"/>
    <property type="molecule type" value="Genomic_DNA"/>
</dbReference>